<sequence length="123" mass="14351">MEDKNKITEPNEYSKYVELSNRTFFKESLLVTKDLFTFLPKNAHEMADDLVESFLTIVQIFCALILCLGLIVLLPISVPIVTFYNRKWRKESLDRYEEINKNFFNSHPEKLASRSKKGDVNGN</sequence>
<evidence type="ECO:0000313" key="3">
    <source>
        <dbReference type="Proteomes" id="UP000250242"/>
    </source>
</evidence>
<reference evidence="2 3" key="1">
    <citation type="submission" date="2018-06" db="EMBL/GenBank/DDBJ databases">
        <authorList>
            <consortium name="Pathogen Informatics"/>
            <person name="Doyle S."/>
        </authorList>
    </citation>
    <scope>NUCLEOTIDE SEQUENCE [LARGE SCALE GENOMIC DNA]</scope>
    <source>
        <strain evidence="2 3">NCTC11009</strain>
    </source>
</reference>
<gene>
    <name evidence="2" type="ORF">NCTC11009_01298</name>
</gene>
<keyword evidence="1" id="KW-0472">Membrane</keyword>
<feature type="transmembrane region" description="Helical" evidence="1">
    <location>
        <begin position="54"/>
        <end position="84"/>
    </location>
</feature>
<keyword evidence="1" id="KW-1133">Transmembrane helix</keyword>
<dbReference type="AlphaFoldDB" id="A0A2X1UUI5"/>
<dbReference type="RefSeq" id="WP_113062545.1">
    <property type="nucleotide sequence ID" value="NZ_UATH01000001.1"/>
</dbReference>
<protein>
    <submittedName>
        <fullName evidence="2">Uncharacterized protein</fullName>
    </submittedName>
</protein>
<name>A0A2X1UUI5_9BURK</name>
<organism evidence="2 3">
    <name type="scientific">Oligella urethralis</name>
    <dbReference type="NCBI Taxonomy" id="90245"/>
    <lineage>
        <taxon>Bacteria</taxon>
        <taxon>Pseudomonadati</taxon>
        <taxon>Pseudomonadota</taxon>
        <taxon>Betaproteobacteria</taxon>
        <taxon>Burkholderiales</taxon>
        <taxon>Alcaligenaceae</taxon>
        <taxon>Oligella</taxon>
    </lineage>
</organism>
<dbReference type="Proteomes" id="UP000250242">
    <property type="component" value="Unassembled WGS sequence"/>
</dbReference>
<dbReference type="EMBL" id="UATH01000001">
    <property type="protein sequence ID" value="SPY08081.1"/>
    <property type="molecule type" value="Genomic_DNA"/>
</dbReference>
<proteinExistence type="predicted"/>
<evidence type="ECO:0000313" key="2">
    <source>
        <dbReference type="EMBL" id="SPY08081.1"/>
    </source>
</evidence>
<accession>A0A2X1UUI5</accession>
<evidence type="ECO:0000256" key="1">
    <source>
        <dbReference type="SAM" id="Phobius"/>
    </source>
</evidence>
<keyword evidence="1" id="KW-0812">Transmembrane</keyword>